<organism evidence="5 6">
    <name type="scientific">Desulfopila aestuarii DSM 18488</name>
    <dbReference type="NCBI Taxonomy" id="1121416"/>
    <lineage>
        <taxon>Bacteria</taxon>
        <taxon>Pseudomonadati</taxon>
        <taxon>Thermodesulfobacteriota</taxon>
        <taxon>Desulfobulbia</taxon>
        <taxon>Desulfobulbales</taxon>
        <taxon>Desulfocapsaceae</taxon>
        <taxon>Desulfopila</taxon>
    </lineage>
</organism>
<protein>
    <submittedName>
        <fullName evidence="5">Electron transfer flavoprotein alpha subunit apoprotein</fullName>
    </submittedName>
</protein>
<evidence type="ECO:0000313" key="5">
    <source>
        <dbReference type="EMBL" id="SHO51549.1"/>
    </source>
</evidence>
<dbReference type="RefSeq" id="WP_073615491.1">
    <property type="nucleotide sequence ID" value="NZ_FRFE01000026.1"/>
</dbReference>
<evidence type="ECO:0000313" key="6">
    <source>
        <dbReference type="Proteomes" id="UP000184603"/>
    </source>
</evidence>
<name>A0A1M7YG53_9BACT</name>
<comment type="cofactor">
    <cofactor evidence="3">
        <name>FAD</name>
        <dbReference type="ChEBI" id="CHEBI:57692"/>
    </cofactor>
    <text evidence="3">Binds 1 FAD per dimer.</text>
</comment>
<dbReference type="Gene3D" id="3.40.50.620">
    <property type="entry name" value="HUPs"/>
    <property type="match status" value="1"/>
</dbReference>
<proteinExistence type="inferred from homology"/>
<dbReference type="SUPFAM" id="SSF52467">
    <property type="entry name" value="DHS-like NAD/FAD-binding domain"/>
    <property type="match status" value="1"/>
</dbReference>
<feature type="domain" description="Electron transfer flavoprotein alpha/beta-subunit N-terminal" evidence="4">
    <location>
        <begin position="12"/>
        <end position="204"/>
    </location>
</feature>
<feature type="binding site" evidence="3">
    <location>
        <begin position="246"/>
        <end position="247"/>
    </location>
    <ligand>
        <name>FAD</name>
        <dbReference type="ChEBI" id="CHEBI:57692"/>
    </ligand>
</feature>
<dbReference type="Pfam" id="PF01012">
    <property type="entry name" value="ETF"/>
    <property type="match status" value="1"/>
</dbReference>
<dbReference type="AlphaFoldDB" id="A0A1M7YG53"/>
<keyword evidence="2" id="KW-0813">Transport</keyword>
<dbReference type="Proteomes" id="UP000184603">
    <property type="component" value="Unassembled WGS sequence"/>
</dbReference>
<dbReference type="InterPro" id="IPR014730">
    <property type="entry name" value="ETF_a/b_N"/>
</dbReference>
<dbReference type="InterPro" id="IPR001308">
    <property type="entry name" value="ETF_a/FixB"/>
</dbReference>
<dbReference type="InterPro" id="IPR014729">
    <property type="entry name" value="Rossmann-like_a/b/a_fold"/>
</dbReference>
<evidence type="ECO:0000259" key="4">
    <source>
        <dbReference type="SMART" id="SM00893"/>
    </source>
</evidence>
<dbReference type="GO" id="GO:0033539">
    <property type="term" value="P:fatty acid beta-oxidation using acyl-CoA dehydrogenase"/>
    <property type="evidence" value="ECO:0007669"/>
    <property type="project" value="TreeGrafter"/>
</dbReference>
<reference evidence="5 6" key="1">
    <citation type="submission" date="2016-12" db="EMBL/GenBank/DDBJ databases">
        <authorList>
            <person name="Song W.-J."/>
            <person name="Kurnit D.M."/>
        </authorList>
    </citation>
    <scope>NUCLEOTIDE SEQUENCE [LARGE SCALE GENOMIC DNA]</scope>
    <source>
        <strain evidence="5 6">DSM 18488</strain>
    </source>
</reference>
<evidence type="ECO:0000256" key="1">
    <source>
        <dbReference type="ARBA" id="ARBA00005817"/>
    </source>
</evidence>
<evidence type="ECO:0000256" key="2">
    <source>
        <dbReference type="ARBA" id="ARBA00022982"/>
    </source>
</evidence>
<keyword evidence="3" id="KW-0274">FAD</keyword>
<feature type="binding site" evidence="3">
    <location>
        <position position="298"/>
    </location>
    <ligand>
        <name>FAD</name>
        <dbReference type="ChEBI" id="CHEBI:57692"/>
    </ligand>
</feature>
<gene>
    <name evidence="5" type="ORF">SAMN02745220_04061</name>
</gene>
<dbReference type="Gene3D" id="3.40.50.1220">
    <property type="entry name" value="TPP-binding domain"/>
    <property type="match status" value="1"/>
</dbReference>
<dbReference type="GO" id="GO:0050660">
    <property type="term" value="F:flavin adenine dinucleotide binding"/>
    <property type="evidence" value="ECO:0007669"/>
    <property type="project" value="InterPro"/>
</dbReference>
<comment type="similarity">
    <text evidence="1">Belongs to the ETF alpha-subunit/FixB family.</text>
</comment>
<dbReference type="EMBL" id="FRFE01000026">
    <property type="protein sequence ID" value="SHO51549.1"/>
    <property type="molecule type" value="Genomic_DNA"/>
</dbReference>
<dbReference type="Pfam" id="PF00766">
    <property type="entry name" value="ETF_alpha"/>
    <property type="match status" value="1"/>
</dbReference>
<dbReference type="SMART" id="SM00893">
    <property type="entry name" value="ETF"/>
    <property type="match status" value="1"/>
</dbReference>
<dbReference type="InterPro" id="IPR033947">
    <property type="entry name" value="ETF_alpha_N"/>
</dbReference>
<keyword evidence="3" id="KW-0285">Flavoprotein</keyword>
<dbReference type="STRING" id="1121416.SAMN02745220_04061"/>
<dbReference type="CDD" id="cd01715">
    <property type="entry name" value="ETF_alpha"/>
    <property type="match status" value="1"/>
</dbReference>
<evidence type="ECO:0000256" key="3">
    <source>
        <dbReference type="PIRSR" id="PIRSR000089-1"/>
    </source>
</evidence>
<sequence>MTTEIKNHNGAVWVLAEQKNASLQAVSLQLTGKARLLADQLEVPMEVVLFGDNLEASAKTLIAAGADTVYLAESAELAGYQPVIYADIFVNLARTKQPDIVLMGSTCMGRELAPILAARLETGLTAHCINLVLGENNILNQQIPAYGGLISILCPARKPQMSTVAGGVFPTPELNQSRSGTIKRLEVNIAQDPRVRVVEIVKEERYEQSLDAAEFIVAGGAGTGDLEGWNTLKELSRVLNAGLGCTRPVVDEGWAELETMIGQSGKMVSPKFYLGAGLSGELQHMVGIKGAQLMIAINNDPKSPVFEQVDYGVVEDCSTFIPLLLEKLKESGLRHTSS</sequence>
<dbReference type="InterPro" id="IPR029035">
    <property type="entry name" value="DHS-like_NAD/FAD-binding_dom"/>
</dbReference>
<dbReference type="PANTHER" id="PTHR43153">
    <property type="entry name" value="ELECTRON TRANSFER FLAVOPROTEIN ALPHA"/>
    <property type="match status" value="1"/>
</dbReference>
<dbReference type="InterPro" id="IPR014731">
    <property type="entry name" value="ETF_asu_C"/>
</dbReference>
<keyword evidence="2" id="KW-0249">Electron transport</keyword>
<dbReference type="PIRSF" id="PIRSF000089">
    <property type="entry name" value="Electra_flavoP_a"/>
    <property type="match status" value="1"/>
</dbReference>
<accession>A0A1M7YG53</accession>
<feature type="binding site" evidence="3">
    <location>
        <begin position="277"/>
        <end position="284"/>
    </location>
    <ligand>
        <name>FAD</name>
        <dbReference type="ChEBI" id="CHEBI:57692"/>
    </ligand>
</feature>
<dbReference type="OrthoDB" id="9770286at2"/>
<dbReference type="GO" id="GO:0009055">
    <property type="term" value="F:electron transfer activity"/>
    <property type="evidence" value="ECO:0007669"/>
    <property type="project" value="InterPro"/>
</dbReference>
<dbReference type="SUPFAM" id="SSF52402">
    <property type="entry name" value="Adenine nucleotide alpha hydrolases-like"/>
    <property type="match status" value="1"/>
</dbReference>
<keyword evidence="6" id="KW-1185">Reference proteome</keyword>
<dbReference type="PANTHER" id="PTHR43153:SF1">
    <property type="entry name" value="ELECTRON TRANSFER FLAVOPROTEIN SUBUNIT ALPHA, MITOCHONDRIAL"/>
    <property type="match status" value="1"/>
</dbReference>